<dbReference type="AlphaFoldDB" id="L1IN42"/>
<dbReference type="Proteomes" id="UP000011087">
    <property type="component" value="Unassembled WGS sequence"/>
</dbReference>
<evidence type="ECO:0000313" key="1">
    <source>
        <dbReference type="EMBL" id="EKX37683.1"/>
    </source>
</evidence>
<evidence type="ECO:0000313" key="2">
    <source>
        <dbReference type="EnsemblProtists" id="EKX37683"/>
    </source>
</evidence>
<reference evidence="1 3" key="1">
    <citation type="journal article" date="2012" name="Nature">
        <title>Algal genomes reveal evolutionary mosaicism and the fate of nucleomorphs.</title>
        <authorList>
            <consortium name="DOE Joint Genome Institute"/>
            <person name="Curtis B.A."/>
            <person name="Tanifuji G."/>
            <person name="Burki F."/>
            <person name="Gruber A."/>
            <person name="Irimia M."/>
            <person name="Maruyama S."/>
            <person name="Arias M.C."/>
            <person name="Ball S.G."/>
            <person name="Gile G.H."/>
            <person name="Hirakawa Y."/>
            <person name="Hopkins J.F."/>
            <person name="Kuo A."/>
            <person name="Rensing S.A."/>
            <person name="Schmutz J."/>
            <person name="Symeonidi A."/>
            <person name="Elias M."/>
            <person name="Eveleigh R.J."/>
            <person name="Herman E.K."/>
            <person name="Klute M.J."/>
            <person name="Nakayama T."/>
            <person name="Obornik M."/>
            <person name="Reyes-Prieto A."/>
            <person name="Armbrust E.V."/>
            <person name="Aves S.J."/>
            <person name="Beiko R.G."/>
            <person name="Coutinho P."/>
            <person name="Dacks J.B."/>
            <person name="Durnford D.G."/>
            <person name="Fast N.M."/>
            <person name="Green B.R."/>
            <person name="Grisdale C.J."/>
            <person name="Hempel F."/>
            <person name="Henrissat B."/>
            <person name="Hoppner M.P."/>
            <person name="Ishida K."/>
            <person name="Kim E."/>
            <person name="Koreny L."/>
            <person name="Kroth P.G."/>
            <person name="Liu Y."/>
            <person name="Malik S.B."/>
            <person name="Maier U.G."/>
            <person name="McRose D."/>
            <person name="Mock T."/>
            <person name="Neilson J.A."/>
            <person name="Onodera N.T."/>
            <person name="Poole A.M."/>
            <person name="Pritham E.J."/>
            <person name="Richards T.A."/>
            <person name="Rocap G."/>
            <person name="Roy S.W."/>
            <person name="Sarai C."/>
            <person name="Schaack S."/>
            <person name="Shirato S."/>
            <person name="Slamovits C.H."/>
            <person name="Spencer D.F."/>
            <person name="Suzuki S."/>
            <person name="Worden A.Z."/>
            <person name="Zauner S."/>
            <person name="Barry K."/>
            <person name="Bell C."/>
            <person name="Bharti A.K."/>
            <person name="Crow J.A."/>
            <person name="Grimwood J."/>
            <person name="Kramer R."/>
            <person name="Lindquist E."/>
            <person name="Lucas S."/>
            <person name="Salamov A."/>
            <person name="McFadden G.I."/>
            <person name="Lane C.E."/>
            <person name="Keeling P.J."/>
            <person name="Gray M.W."/>
            <person name="Grigoriev I.V."/>
            <person name="Archibald J.M."/>
        </authorList>
    </citation>
    <scope>NUCLEOTIDE SEQUENCE</scope>
    <source>
        <strain evidence="1 3">CCMP2712</strain>
    </source>
</reference>
<evidence type="ECO:0000313" key="3">
    <source>
        <dbReference type="Proteomes" id="UP000011087"/>
    </source>
</evidence>
<dbReference type="PaxDb" id="55529-EKX37683"/>
<dbReference type="EnsemblProtists" id="EKX37683">
    <property type="protein sequence ID" value="EKX37683"/>
    <property type="gene ID" value="GUITHDRAFT_116160"/>
</dbReference>
<gene>
    <name evidence="1" type="ORF">GUITHDRAFT_116160</name>
</gene>
<name>L1IN42_GUITC</name>
<reference evidence="3" key="2">
    <citation type="submission" date="2012-11" db="EMBL/GenBank/DDBJ databases">
        <authorList>
            <person name="Kuo A."/>
            <person name="Curtis B.A."/>
            <person name="Tanifuji G."/>
            <person name="Burki F."/>
            <person name="Gruber A."/>
            <person name="Irimia M."/>
            <person name="Maruyama S."/>
            <person name="Arias M.C."/>
            <person name="Ball S.G."/>
            <person name="Gile G.H."/>
            <person name="Hirakawa Y."/>
            <person name="Hopkins J.F."/>
            <person name="Rensing S.A."/>
            <person name="Schmutz J."/>
            <person name="Symeonidi A."/>
            <person name="Elias M."/>
            <person name="Eveleigh R.J."/>
            <person name="Herman E.K."/>
            <person name="Klute M.J."/>
            <person name="Nakayama T."/>
            <person name="Obornik M."/>
            <person name="Reyes-Prieto A."/>
            <person name="Armbrust E.V."/>
            <person name="Aves S.J."/>
            <person name="Beiko R.G."/>
            <person name="Coutinho P."/>
            <person name="Dacks J.B."/>
            <person name="Durnford D.G."/>
            <person name="Fast N.M."/>
            <person name="Green B.R."/>
            <person name="Grisdale C."/>
            <person name="Hempe F."/>
            <person name="Henrissat B."/>
            <person name="Hoppner M.P."/>
            <person name="Ishida K.-I."/>
            <person name="Kim E."/>
            <person name="Koreny L."/>
            <person name="Kroth P.G."/>
            <person name="Liu Y."/>
            <person name="Malik S.-B."/>
            <person name="Maier U.G."/>
            <person name="McRose D."/>
            <person name="Mock T."/>
            <person name="Neilson J.A."/>
            <person name="Onodera N.T."/>
            <person name="Poole A.M."/>
            <person name="Pritham E.J."/>
            <person name="Richards T.A."/>
            <person name="Rocap G."/>
            <person name="Roy S.W."/>
            <person name="Sarai C."/>
            <person name="Schaack S."/>
            <person name="Shirato S."/>
            <person name="Slamovits C.H."/>
            <person name="Spencer D.F."/>
            <person name="Suzuki S."/>
            <person name="Worden A.Z."/>
            <person name="Zauner S."/>
            <person name="Barry K."/>
            <person name="Bell C."/>
            <person name="Bharti A.K."/>
            <person name="Crow J.A."/>
            <person name="Grimwood J."/>
            <person name="Kramer R."/>
            <person name="Lindquist E."/>
            <person name="Lucas S."/>
            <person name="Salamov A."/>
            <person name="McFadden G.I."/>
            <person name="Lane C.E."/>
            <person name="Keeling P.J."/>
            <person name="Gray M.W."/>
            <person name="Grigoriev I.V."/>
            <person name="Archibald J.M."/>
        </authorList>
    </citation>
    <scope>NUCLEOTIDE SEQUENCE</scope>
    <source>
        <strain evidence="3">CCMP2712</strain>
    </source>
</reference>
<protein>
    <submittedName>
        <fullName evidence="1 2">Uncharacterized protein</fullName>
    </submittedName>
</protein>
<dbReference type="GeneID" id="17294460"/>
<dbReference type="RefSeq" id="XP_005824663.1">
    <property type="nucleotide sequence ID" value="XM_005824606.1"/>
</dbReference>
<keyword evidence="3" id="KW-1185">Reference proteome</keyword>
<dbReference type="HOGENOM" id="CLU_1172601_0_0_1"/>
<dbReference type="KEGG" id="gtt:GUITHDRAFT_116160"/>
<dbReference type="EMBL" id="JH993056">
    <property type="protein sequence ID" value="EKX37683.1"/>
    <property type="molecule type" value="Genomic_DNA"/>
</dbReference>
<reference evidence="2" key="3">
    <citation type="submission" date="2015-06" db="UniProtKB">
        <authorList>
            <consortium name="EnsemblProtists"/>
        </authorList>
    </citation>
    <scope>IDENTIFICATION</scope>
</reference>
<accession>L1IN42</accession>
<proteinExistence type="predicted"/>
<sequence length="237" mass="26418">MLHHILIPHHHALANGDPPGEPQFNAAGYNSGSGIYAWKGGAWEDWSGQANRVYCKSWDKYFRQQGYVKPGELSQWDPTCRGFDVNYNEWHNLDDSASPFKSNTTPVDPGSVDSWLSNVGGGIYRGRPTTLRAVQHVLLGSVLSLGGVCVRMRLYDACCNKKRSKTLMCNSKQRMGLDVQVESFVLAVVLSQARIENVDKRGLPDDAGGDELHSQTRRLRNVAMRKKGQAQRSRKGM</sequence>
<organism evidence="1">
    <name type="scientific">Guillardia theta (strain CCMP2712)</name>
    <name type="common">Cryptophyte</name>
    <dbReference type="NCBI Taxonomy" id="905079"/>
    <lineage>
        <taxon>Eukaryota</taxon>
        <taxon>Cryptophyceae</taxon>
        <taxon>Pyrenomonadales</taxon>
        <taxon>Geminigeraceae</taxon>
        <taxon>Guillardia</taxon>
    </lineage>
</organism>